<sequence length="275" mass="30316">MFDRKESRNVHRAPLPAPRPATSRTVPAVAPIIVPTVAYRGASGTLRTAPALASPTPSRGAYRAAPAIAPRAAPPPSSLGMTQGAAMKGDTALVPRAAPMATPRTAPPPRGHGGDEWCKVSTPELDTVAYDPLDPPKRYHTGIFVETDAEEFRGTLFHVTGDVIANSGMRFEMRKNYVPTATKYFYRTTEIGWIRRTDYPRIGAILEALPKPTKQQGIDFWSKDPTKRNKITWTKQNGELYGPGEQQRPIMKCNEWTHQLAIPTLRREGILHDSI</sequence>
<dbReference type="InterPro" id="IPR046670">
    <property type="entry name" value="DUF6540"/>
</dbReference>
<reference evidence="2" key="1">
    <citation type="submission" date="2022-11" db="EMBL/GenBank/DDBJ databases">
        <authorList>
            <person name="Petersen C."/>
        </authorList>
    </citation>
    <scope>NUCLEOTIDE SEQUENCE</scope>
    <source>
        <strain evidence="2">IBT 30069</strain>
    </source>
</reference>
<accession>A0A9W9EV69</accession>
<dbReference type="OrthoDB" id="4135672at2759"/>
<gene>
    <name evidence="2" type="ORF">N7456_012076</name>
</gene>
<keyword evidence="3" id="KW-1185">Reference proteome</keyword>
<feature type="region of interest" description="Disordered" evidence="1">
    <location>
        <begin position="1"/>
        <end position="23"/>
    </location>
</feature>
<feature type="region of interest" description="Disordered" evidence="1">
    <location>
        <begin position="68"/>
        <end position="87"/>
    </location>
</feature>
<organism evidence="2 3">
    <name type="scientific">Penicillium angulare</name>
    <dbReference type="NCBI Taxonomy" id="116970"/>
    <lineage>
        <taxon>Eukaryota</taxon>
        <taxon>Fungi</taxon>
        <taxon>Dikarya</taxon>
        <taxon>Ascomycota</taxon>
        <taxon>Pezizomycotina</taxon>
        <taxon>Eurotiomycetes</taxon>
        <taxon>Eurotiomycetidae</taxon>
        <taxon>Eurotiales</taxon>
        <taxon>Aspergillaceae</taxon>
        <taxon>Penicillium</taxon>
    </lineage>
</organism>
<evidence type="ECO:0000313" key="3">
    <source>
        <dbReference type="Proteomes" id="UP001149165"/>
    </source>
</evidence>
<comment type="caution">
    <text evidence="2">The sequence shown here is derived from an EMBL/GenBank/DDBJ whole genome shotgun (WGS) entry which is preliminary data.</text>
</comment>
<evidence type="ECO:0000313" key="2">
    <source>
        <dbReference type="EMBL" id="KAJ5088460.1"/>
    </source>
</evidence>
<dbReference type="AlphaFoldDB" id="A0A9W9EV69"/>
<evidence type="ECO:0000256" key="1">
    <source>
        <dbReference type="SAM" id="MobiDB-lite"/>
    </source>
</evidence>
<proteinExistence type="predicted"/>
<dbReference type="Proteomes" id="UP001149165">
    <property type="component" value="Unassembled WGS sequence"/>
</dbReference>
<dbReference type="Pfam" id="PF20174">
    <property type="entry name" value="DUF6540"/>
    <property type="match status" value="1"/>
</dbReference>
<protein>
    <submittedName>
        <fullName evidence="2">Uncharacterized protein</fullName>
    </submittedName>
</protein>
<dbReference type="EMBL" id="JAPQKH010000007">
    <property type="protein sequence ID" value="KAJ5088460.1"/>
    <property type="molecule type" value="Genomic_DNA"/>
</dbReference>
<reference evidence="2" key="2">
    <citation type="journal article" date="2023" name="IMA Fungus">
        <title>Comparative genomic study of the Penicillium genus elucidates a diverse pangenome and 15 lateral gene transfer events.</title>
        <authorList>
            <person name="Petersen C."/>
            <person name="Sorensen T."/>
            <person name="Nielsen M.R."/>
            <person name="Sondergaard T.E."/>
            <person name="Sorensen J.L."/>
            <person name="Fitzpatrick D.A."/>
            <person name="Frisvad J.C."/>
            <person name="Nielsen K.L."/>
        </authorList>
    </citation>
    <scope>NUCLEOTIDE SEQUENCE</scope>
    <source>
        <strain evidence="2">IBT 30069</strain>
    </source>
</reference>
<name>A0A9W9EV69_9EURO</name>